<accession>A0A9E7G406</accession>
<evidence type="ECO:0000313" key="2">
    <source>
        <dbReference type="EMBL" id="URE08461.1"/>
    </source>
</evidence>
<dbReference type="AlphaFoldDB" id="A0A9E7G406"/>
<organism evidence="2 3">
    <name type="scientific">Musa troglodytarum</name>
    <name type="common">fe'i banana</name>
    <dbReference type="NCBI Taxonomy" id="320322"/>
    <lineage>
        <taxon>Eukaryota</taxon>
        <taxon>Viridiplantae</taxon>
        <taxon>Streptophyta</taxon>
        <taxon>Embryophyta</taxon>
        <taxon>Tracheophyta</taxon>
        <taxon>Spermatophyta</taxon>
        <taxon>Magnoliopsida</taxon>
        <taxon>Liliopsida</taxon>
        <taxon>Zingiberales</taxon>
        <taxon>Musaceae</taxon>
        <taxon>Musa</taxon>
    </lineage>
</organism>
<protein>
    <submittedName>
        <fullName evidence="2">Uncharacterized protein</fullName>
    </submittedName>
</protein>
<gene>
    <name evidence="2" type="ORF">MUK42_03827</name>
</gene>
<dbReference type="Proteomes" id="UP001055439">
    <property type="component" value="Chromosome 6"/>
</dbReference>
<dbReference type="EMBL" id="CP097508">
    <property type="protein sequence ID" value="URE08461.1"/>
    <property type="molecule type" value="Genomic_DNA"/>
</dbReference>
<keyword evidence="1" id="KW-0732">Signal</keyword>
<feature type="chain" id="PRO_5039725751" evidence="1">
    <location>
        <begin position="39"/>
        <end position="184"/>
    </location>
</feature>
<evidence type="ECO:0000313" key="3">
    <source>
        <dbReference type="Proteomes" id="UP001055439"/>
    </source>
</evidence>
<name>A0A9E7G406_9LILI</name>
<feature type="signal peptide" evidence="1">
    <location>
        <begin position="1"/>
        <end position="38"/>
    </location>
</feature>
<keyword evidence="3" id="KW-1185">Reference proteome</keyword>
<proteinExistence type="predicted"/>
<evidence type="ECO:0000256" key="1">
    <source>
        <dbReference type="SAM" id="SignalP"/>
    </source>
</evidence>
<sequence length="184" mass="19567">MHGLGRNSFLVGSSAMERSTQALLFLVLLLCCAAMAASANKDLPAEEFGVSLAEKGHKHKHSGFSEAGMASDSSLFLQTAASDATLVISHQPLPSPCSTLVIVSAQVPVNIDAPRLRTRSPACSSARSAAPSAGVFLQEPTRTRRFAHATITGRPREEVPSAHDLLCLKISDFFLSLPMHVFIV</sequence>
<reference evidence="2" key="1">
    <citation type="submission" date="2022-05" db="EMBL/GenBank/DDBJ databases">
        <title>The Musa troglodytarum L. genome provides insights into the mechanism of non-climacteric behaviour and enrichment of carotenoids.</title>
        <authorList>
            <person name="Wang J."/>
        </authorList>
    </citation>
    <scope>NUCLEOTIDE SEQUENCE</scope>
    <source>
        <tissue evidence="2">Leaf</tissue>
    </source>
</reference>